<keyword evidence="2" id="KW-1185">Reference proteome</keyword>
<dbReference type="RefSeq" id="WP_183318164.1">
    <property type="nucleotide sequence ID" value="NZ_JACHVQ010000001.1"/>
</dbReference>
<proteinExistence type="predicted"/>
<protein>
    <submittedName>
        <fullName evidence="1">Putative phage baseplate assembly protein</fullName>
    </submittedName>
</protein>
<reference evidence="1 2" key="1">
    <citation type="submission" date="2020-08" db="EMBL/GenBank/DDBJ databases">
        <title>Sequencing the genomes of 1000 actinobacteria strains.</title>
        <authorList>
            <person name="Klenk H.-P."/>
        </authorList>
    </citation>
    <scope>NUCLEOTIDE SEQUENCE [LARGE SCALE GENOMIC DNA]</scope>
    <source>
        <strain evidence="1 2">DSM 105369</strain>
    </source>
</reference>
<dbReference type="AlphaFoldDB" id="A0A839N068"/>
<sequence>MPLDDDIPVLDDHTYDSIITEMTSRIARYTPEWKPVWTDYNDSDPGITMLQVFAWLGEMLAYRMNQVPDLLYLKFLQLLGVELQPAQPAQVQITFPLLASADTLATVPKGTQVIAETAGGGAPLVFEADRALVCLKATPRAVLAYDGHSYADVTAADSAARSYQPFGPTATAGSALLIGFDATDPFPGTEITLYAWAAAASASGSPVSCGLAPTAAFAPATLRWQYWDGFDWSPLTLLKDDTLAFTRSGEIIVRTPDNALVPTAIAPVTTPLYWLRALVDTSAYERPPAVLAIRPNTMTLTQMETVYAEVLGGSTGRRDQTFTLSQTPVLAGSLTLTVDQGAGDQVWTQVDDFYGSGPDSLHYVLNRTTGEVRFGDGIHGAIPVANVNNPSANVVATEYRYGGGTSGNVPAGALHALRSAVPGIDDAHVINVQPSYGGQDEETLDAAKQRAPASIRSRSRAVTTDDFELFAMQAADIARARALPLVHPDFPGAQIPGVVTVVVVPRSDSRKPVPSQATLRTVCAYLNERRLLTTEVYVAPPTYQQVSITVAVVATDTADLAQVQRDVDADLLTYFDPQTGGDAGTGWPFGGTIAFSRVFHRVLSVAGVSAVEQLTITVDGVDAPPCRDVPLTDGALAYSTQHQVSVAYQDPS</sequence>
<comment type="caution">
    <text evidence="1">The sequence shown here is derived from an EMBL/GenBank/DDBJ whole genome shotgun (WGS) entry which is preliminary data.</text>
</comment>
<gene>
    <name evidence="1" type="ORF">FHU39_000213</name>
</gene>
<dbReference type="InterPro" id="IPR052399">
    <property type="entry name" value="Phage_Baseplate_Assmbl_Protein"/>
</dbReference>
<organism evidence="1 2">
    <name type="scientific">Flexivirga oryzae</name>
    <dbReference type="NCBI Taxonomy" id="1794944"/>
    <lineage>
        <taxon>Bacteria</taxon>
        <taxon>Bacillati</taxon>
        <taxon>Actinomycetota</taxon>
        <taxon>Actinomycetes</taxon>
        <taxon>Micrococcales</taxon>
        <taxon>Dermacoccaceae</taxon>
        <taxon>Flexivirga</taxon>
    </lineage>
</organism>
<dbReference type="NCBIfam" id="TIGR02243">
    <property type="entry name" value="putative baseplate assembly protein"/>
    <property type="match status" value="1"/>
</dbReference>
<accession>A0A839N068</accession>
<evidence type="ECO:0000313" key="1">
    <source>
        <dbReference type="EMBL" id="MBB2890229.1"/>
    </source>
</evidence>
<dbReference type="Proteomes" id="UP000559182">
    <property type="component" value="Unassembled WGS sequence"/>
</dbReference>
<dbReference type="InterPro" id="IPR011749">
    <property type="entry name" value="CHP02243"/>
</dbReference>
<name>A0A839N068_9MICO</name>
<dbReference type="PANTHER" id="PTHR37829">
    <property type="entry name" value="PHAGE-LIKE ELEMENT PBSX PROTEIN XKDT"/>
    <property type="match status" value="1"/>
</dbReference>
<dbReference type="EMBL" id="JACHVQ010000001">
    <property type="protein sequence ID" value="MBB2890229.1"/>
    <property type="molecule type" value="Genomic_DNA"/>
</dbReference>
<dbReference type="PANTHER" id="PTHR37829:SF3">
    <property type="entry name" value="PROTEIN JAYE-RELATED"/>
    <property type="match status" value="1"/>
</dbReference>
<evidence type="ECO:0000313" key="2">
    <source>
        <dbReference type="Proteomes" id="UP000559182"/>
    </source>
</evidence>